<feature type="region of interest" description="Disordered" evidence="1">
    <location>
        <begin position="1"/>
        <end position="24"/>
    </location>
</feature>
<organism evidence="2 3">
    <name type="scientific">Carbonactinospora thermoautotrophica</name>
    <dbReference type="NCBI Taxonomy" id="1469144"/>
    <lineage>
        <taxon>Bacteria</taxon>
        <taxon>Bacillati</taxon>
        <taxon>Actinomycetota</taxon>
        <taxon>Actinomycetes</taxon>
        <taxon>Kitasatosporales</taxon>
        <taxon>Carbonactinosporaceae</taxon>
        <taxon>Carbonactinospora</taxon>
    </lineage>
</organism>
<sequence>MGSARRSRCTGPARDRLRSLPAPTRPLRLHRGIKDIRASMQV</sequence>
<dbReference type="EMBL" id="LAXD01000001">
    <property type="protein sequence ID" value="KWX01228.1"/>
    <property type="molecule type" value="Genomic_DNA"/>
</dbReference>
<proteinExistence type="predicted"/>
<accession>A0A132MTJ8</accession>
<reference evidence="3" key="1">
    <citation type="submission" date="2015-04" db="EMBL/GenBank/DDBJ databases">
        <title>Physiological reanalysis, assessment of diazotrophy, and genome sequences of multiple isolates of Streptomyces thermoautotrophicus.</title>
        <authorList>
            <person name="MacKellar D.C."/>
            <person name="Lieber L."/>
            <person name="Norman J."/>
            <person name="Bolger A."/>
            <person name="Tobin C."/>
            <person name="Murray J.W."/>
            <person name="Chang R."/>
            <person name="Ford T."/>
            <person name="Nguyen P.Q."/>
            <person name="Woodward J."/>
            <person name="Permingeat H."/>
            <person name="Joshi N.S."/>
            <person name="Silver P.A."/>
            <person name="Usadel B."/>
            <person name="Rutherford A.W."/>
            <person name="Friesen M."/>
            <person name="Prell J."/>
        </authorList>
    </citation>
    <scope>NUCLEOTIDE SEQUENCE [LARGE SCALE GENOMIC DNA]</scope>
    <source>
        <strain evidence="3">H1</strain>
    </source>
</reference>
<evidence type="ECO:0000313" key="2">
    <source>
        <dbReference type="EMBL" id="KWX01228.1"/>
    </source>
</evidence>
<evidence type="ECO:0000256" key="1">
    <source>
        <dbReference type="SAM" id="MobiDB-lite"/>
    </source>
</evidence>
<name>A0A132MTJ8_9ACTN</name>
<protein>
    <submittedName>
        <fullName evidence="2">Uncharacterized protein</fullName>
    </submittedName>
</protein>
<dbReference type="AlphaFoldDB" id="A0A132MTJ8"/>
<gene>
    <name evidence="2" type="ORF">LI90_2256</name>
</gene>
<evidence type="ECO:0000313" key="3">
    <source>
        <dbReference type="Proteomes" id="UP000070188"/>
    </source>
</evidence>
<dbReference type="Proteomes" id="UP000070188">
    <property type="component" value="Unassembled WGS sequence"/>
</dbReference>
<keyword evidence="3" id="KW-1185">Reference proteome</keyword>
<comment type="caution">
    <text evidence="2">The sequence shown here is derived from an EMBL/GenBank/DDBJ whole genome shotgun (WGS) entry which is preliminary data.</text>
</comment>
<dbReference type="PATRIC" id="fig|1469144.10.peg.2445"/>